<protein>
    <recommendedName>
        <fullName evidence="1">Calmodulin</fullName>
    </recommendedName>
</protein>
<dbReference type="CDD" id="cd00051">
    <property type="entry name" value="EFh"/>
    <property type="match status" value="1"/>
</dbReference>
<evidence type="ECO:0000313" key="6">
    <source>
        <dbReference type="Proteomes" id="UP001392437"/>
    </source>
</evidence>
<dbReference type="SUPFAM" id="SSF47473">
    <property type="entry name" value="EF-hand"/>
    <property type="match status" value="1"/>
</dbReference>
<dbReference type="PROSITE" id="PS50222">
    <property type="entry name" value="EF_HAND_2"/>
    <property type="match status" value="3"/>
</dbReference>
<dbReference type="InterPro" id="IPR018247">
    <property type="entry name" value="EF_Hand_1_Ca_BS"/>
</dbReference>
<feature type="domain" description="EF-hand" evidence="4">
    <location>
        <begin position="45"/>
        <end position="84"/>
    </location>
</feature>
<keyword evidence="3" id="KW-0106">Calcium</keyword>
<evidence type="ECO:0000256" key="2">
    <source>
        <dbReference type="ARBA" id="ARBA00022737"/>
    </source>
</evidence>
<gene>
    <name evidence="5" type="ORF">PG999_012714</name>
</gene>
<evidence type="ECO:0000256" key="3">
    <source>
        <dbReference type="ARBA" id="ARBA00022837"/>
    </source>
</evidence>
<dbReference type="Pfam" id="PF13499">
    <property type="entry name" value="EF-hand_7"/>
    <property type="match status" value="2"/>
</dbReference>
<feature type="domain" description="EF-hand" evidence="4">
    <location>
        <begin position="88"/>
        <end position="123"/>
    </location>
</feature>
<dbReference type="Gene3D" id="1.10.238.10">
    <property type="entry name" value="EF-hand"/>
    <property type="match status" value="2"/>
</dbReference>
<dbReference type="PANTHER" id="PTHR23048">
    <property type="entry name" value="MYOSIN LIGHT CHAIN 1, 3"/>
    <property type="match status" value="1"/>
</dbReference>
<dbReference type="EMBL" id="JAQQWP010000010">
    <property type="protein sequence ID" value="KAK8096770.1"/>
    <property type="molecule type" value="Genomic_DNA"/>
</dbReference>
<keyword evidence="2" id="KW-0677">Repeat</keyword>
<dbReference type="PANTHER" id="PTHR23048:SF0">
    <property type="entry name" value="CALMODULIN LIKE 3"/>
    <property type="match status" value="1"/>
</dbReference>
<evidence type="ECO:0000259" key="4">
    <source>
        <dbReference type="PROSITE" id="PS50222"/>
    </source>
</evidence>
<evidence type="ECO:0000256" key="1">
    <source>
        <dbReference type="ARBA" id="ARBA00020786"/>
    </source>
</evidence>
<name>A0AAW0Q7M5_9PEZI</name>
<evidence type="ECO:0000313" key="5">
    <source>
        <dbReference type="EMBL" id="KAK8096770.1"/>
    </source>
</evidence>
<organism evidence="5 6">
    <name type="scientific">Apiospora kogelbergensis</name>
    <dbReference type="NCBI Taxonomy" id="1337665"/>
    <lineage>
        <taxon>Eukaryota</taxon>
        <taxon>Fungi</taxon>
        <taxon>Dikarya</taxon>
        <taxon>Ascomycota</taxon>
        <taxon>Pezizomycotina</taxon>
        <taxon>Sordariomycetes</taxon>
        <taxon>Xylariomycetidae</taxon>
        <taxon>Amphisphaeriales</taxon>
        <taxon>Apiosporaceae</taxon>
        <taxon>Apiospora</taxon>
    </lineage>
</organism>
<keyword evidence="6" id="KW-1185">Reference proteome</keyword>
<dbReference type="AlphaFoldDB" id="A0AAW0Q7M5"/>
<dbReference type="GO" id="GO:0016460">
    <property type="term" value="C:myosin II complex"/>
    <property type="evidence" value="ECO:0007669"/>
    <property type="project" value="TreeGrafter"/>
</dbReference>
<dbReference type="PROSITE" id="PS00018">
    <property type="entry name" value="EF_HAND_1"/>
    <property type="match status" value="1"/>
</dbReference>
<proteinExistence type="predicted"/>
<dbReference type="FunFam" id="1.10.238.10:FF:000178">
    <property type="entry name" value="Calmodulin-2 A"/>
    <property type="match status" value="1"/>
</dbReference>
<dbReference type="InterPro" id="IPR002048">
    <property type="entry name" value="EF_hand_dom"/>
</dbReference>
<feature type="domain" description="EF-hand" evidence="4">
    <location>
        <begin position="8"/>
        <end position="43"/>
    </location>
</feature>
<dbReference type="Proteomes" id="UP001392437">
    <property type="component" value="Unassembled WGS sequence"/>
</dbReference>
<comment type="caution">
    <text evidence="5">The sequence shown here is derived from an EMBL/GenBank/DDBJ whole genome shotgun (WGS) entry which is preliminary data.</text>
</comment>
<dbReference type="GO" id="GO:0005509">
    <property type="term" value="F:calcium ion binding"/>
    <property type="evidence" value="ECO:0007669"/>
    <property type="project" value="InterPro"/>
</dbReference>
<dbReference type="InterPro" id="IPR050230">
    <property type="entry name" value="CALM/Myosin/TropC-like"/>
</dbReference>
<accession>A0AAW0Q7M5</accession>
<sequence>MTRILSQEEIAVFKDLFDSYDDDKGGNITVEEFAKVMSSSPGKQPTEAEVQQIIKEVDLDGDGTINFNGIIPEFITMMTGQPYPPVVDPSEEYAKAWKQFEPSMNGSITQAQFRQLMADLAEPVTDTEVDRLVNNVDGEGKISYKDFEHFMKHRNAENDIVGDYQ</sequence>
<dbReference type="InterPro" id="IPR011992">
    <property type="entry name" value="EF-hand-dom_pair"/>
</dbReference>
<dbReference type="SMART" id="SM00054">
    <property type="entry name" value="EFh"/>
    <property type="match status" value="3"/>
</dbReference>
<reference evidence="5 6" key="1">
    <citation type="submission" date="2023-01" db="EMBL/GenBank/DDBJ databases">
        <title>Analysis of 21 Apiospora genomes using comparative genomics revels a genus with tremendous synthesis potential of carbohydrate active enzymes and secondary metabolites.</title>
        <authorList>
            <person name="Sorensen T."/>
        </authorList>
    </citation>
    <scope>NUCLEOTIDE SEQUENCE [LARGE SCALE GENOMIC DNA]</scope>
    <source>
        <strain evidence="5 6">CBS 117206</strain>
    </source>
</reference>